<feature type="signal peptide" evidence="5">
    <location>
        <begin position="1"/>
        <end position="18"/>
    </location>
</feature>
<evidence type="ECO:0000256" key="4">
    <source>
        <dbReference type="ARBA" id="ARBA00022729"/>
    </source>
</evidence>
<evidence type="ECO:0000313" key="6">
    <source>
        <dbReference type="EMBL" id="GMT21792.1"/>
    </source>
</evidence>
<keyword evidence="7" id="KW-1185">Reference proteome</keyword>
<dbReference type="Pfam" id="PF01060">
    <property type="entry name" value="TTR-52"/>
    <property type="match status" value="1"/>
</dbReference>
<evidence type="ECO:0008006" key="8">
    <source>
        <dbReference type="Google" id="ProtNLM"/>
    </source>
</evidence>
<evidence type="ECO:0000256" key="1">
    <source>
        <dbReference type="ARBA" id="ARBA00004613"/>
    </source>
</evidence>
<dbReference type="InterPro" id="IPR038479">
    <property type="entry name" value="Transthyretin-like_sf"/>
</dbReference>
<feature type="chain" id="PRO_5043697443" description="Transthyretin-like family protein" evidence="5">
    <location>
        <begin position="19"/>
        <end position="145"/>
    </location>
</feature>
<evidence type="ECO:0000313" key="7">
    <source>
        <dbReference type="Proteomes" id="UP001432322"/>
    </source>
</evidence>
<proteinExistence type="inferred from homology"/>
<dbReference type="Proteomes" id="UP001432322">
    <property type="component" value="Unassembled WGS sequence"/>
</dbReference>
<dbReference type="PANTHER" id="PTHR21700">
    <property type="entry name" value="TRANSTHYRETIN-LIKE FAMILY PROTEIN-RELATED"/>
    <property type="match status" value="1"/>
</dbReference>
<gene>
    <name evidence="6" type="ORF">PFISCL1PPCAC_13089</name>
</gene>
<dbReference type="InterPro" id="IPR001534">
    <property type="entry name" value="Transthyretin-like"/>
</dbReference>
<dbReference type="PANTHER" id="PTHR21700:SF3">
    <property type="entry name" value="TRANSTHYRETIN-LIKE PROTEIN 5"/>
    <property type="match status" value="1"/>
</dbReference>
<protein>
    <recommendedName>
        <fullName evidence="8">Transthyretin-like family protein</fullName>
    </recommendedName>
</protein>
<evidence type="ECO:0000256" key="5">
    <source>
        <dbReference type="SAM" id="SignalP"/>
    </source>
</evidence>
<comment type="similarity">
    <text evidence="2">Belongs to the nematode transthyretin-like family.</text>
</comment>
<evidence type="ECO:0000256" key="2">
    <source>
        <dbReference type="ARBA" id="ARBA00010112"/>
    </source>
</evidence>
<keyword evidence="3" id="KW-0964">Secreted</keyword>
<organism evidence="6 7">
    <name type="scientific">Pristionchus fissidentatus</name>
    <dbReference type="NCBI Taxonomy" id="1538716"/>
    <lineage>
        <taxon>Eukaryota</taxon>
        <taxon>Metazoa</taxon>
        <taxon>Ecdysozoa</taxon>
        <taxon>Nematoda</taxon>
        <taxon>Chromadorea</taxon>
        <taxon>Rhabditida</taxon>
        <taxon>Rhabditina</taxon>
        <taxon>Diplogasteromorpha</taxon>
        <taxon>Diplogasteroidea</taxon>
        <taxon>Neodiplogasteridae</taxon>
        <taxon>Pristionchus</taxon>
    </lineage>
</organism>
<dbReference type="GO" id="GO:0005576">
    <property type="term" value="C:extracellular region"/>
    <property type="evidence" value="ECO:0007669"/>
    <property type="project" value="UniProtKB-SubCell"/>
</dbReference>
<comment type="subcellular location">
    <subcellularLocation>
        <location evidence="1">Secreted</location>
    </subcellularLocation>
</comment>
<keyword evidence="4 5" id="KW-0732">Signal</keyword>
<accession>A0AAV5VUX6</accession>
<name>A0AAV5VUX6_9BILA</name>
<sequence length="145" mass="15501">MQLLVLSSALLAASLAAAAQQSIGVRGQLILSSALLFSSLASAAIQSIGVRGQLMCGDQPLSNADVKLWLLHTFPRPDTNLATVKTDAQGRFQVSGTDSSIFTIDPAVRFYHRCNNKGTFNIPNVCQRESTYKIPSSYIAKSGNV</sequence>
<reference evidence="6" key="1">
    <citation type="submission" date="2023-10" db="EMBL/GenBank/DDBJ databases">
        <title>Genome assembly of Pristionchus species.</title>
        <authorList>
            <person name="Yoshida K."/>
            <person name="Sommer R.J."/>
        </authorList>
    </citation>
    <scope>NUCLEOTIDE SEQUENCE</scope>
    <source>
        <strain evidence="6">RS5133</strain>
    </source>
</reference>
<comment type="caution">
    <text evidence="6">The sequence shown here is derived from an EMBL/GenBank/DDBJ whole genome shotgun (WGS) entry which is preliminary data.</text>
</comment>
<feature type="non-terminal residue" evidence="6">
    <location>
        <position position="145"/>
    </location>
</feature>
<dbReference type="Gene3D" id="2.60.40.3330">
    <property type="match status" value="1"/>
</dbReference>
<dbReference type="EMBL" id="BTSY01000004">
    <property type="protein sequence ID" value="GMT21792.1"/>
    <property type="molecule type" value="Genomic_DNA"/>
</dbReference>
<dbReference type="GO" id="GO:0009986">
    <property type="term" value="C:cell surface"/>
    <property type="evidence" value="ECO:0007669"/>
    <property type="project" value="InterPro"/>
</dbReference>
<dbReference type="AlphaFoldDB" id="A0AAV5VUX6"/>
<evidence type="ECO:0000256" key="3">
    <source>
        <dbReference type="ARBA" id="ARBA00022525"/>
    </source>
</evidence>